<dbReference type="InterPro" id="IPR014848">
    <property type="entry name" value="Rgp1"/>
</dbReference>
<feature type="compositionally biased region" description="Polar residues" evidence="1">
    <location>
        <begin position="236"/>
        <end position="248"/>
    </location>
</feature>
<dbReference type="PANTHER" id="PTHR12507">
    <property type="entry name" value="REDUCED GROWTH PHENOTYPE 1 RGP1, YEAST -RELATED"/>
    <property type="match status" value="1"/>
</dbReference>
<dbReference type="Proteomes" id="UP001497525">
    <property type="component" value="Unassembled WGS sequence"/>
</dbReference>
<gene>
    <name evidence="2" type="ORF">CDAUBV1_LOCUS14251</name>
</gene>
<evidence type="ECO:0000313" key="2">
    <source>
        <dbReference type="EMBL" id="CAL5139217.1"/>
    </source>
</evidence>
<evidence type="ECO:0000313" key="3">
    <source>
        <dbReference type="Proteomes" id="UP001497525"/>
    </source>
</evidence>
<organism evidence="2 3">
    <name type="scientific">Calicophoron daubneyi</name>
    <name type="common">Rumen fluke</name>
    <name type="synonym">Paramphistomum daubneyi</name>
    <dbReference type="NCBI Taxonomy" id="300641"/>
    <lineage>
        <taxon>Eukaryota</taxon>
        <taxon>Metazoa</taxon>
        <taxon>Spiralia</taxon>
        <taxon>Lophotrochozoa</taxon>
        <taxon>Platyhelminthes</taxon>
        <taxon>Trematoda</taxon>
        <taxon>Digenea</taxon>
        <taxon>Plagiorchiida</taxon>
        <taxon>Pronocephalata</taxon>
        <taxon>Paramphistomoidea</taxon>
        <taxon>Paramphistomidae</taxon>
        <taxon>Calicophoron</taxon>
    </lineage>
</organism>
<name>A0AAV2TRX7_CALDB</name>
<dbReference type="EMBL" id="CAXLJL010000600">
    <property type="protein sequence ID" value="CAL5139217.1"/>
    <property type="molecule type" value="Genomic_DNA"/>
</dbReference>
<dbReference type="AlphaFoldDB" id="A0AAV2TRX7"/>
<dbReference type="Pfam" id="PF08737">
    <property type="entry name" value="Rgp1"/>
    <property type="match status" value="1"/>
</dbReference>
<evidence type="ECO:0008006" key="4">
    <source>
        <dbReference type="Google" id="ProtNLM"/>
    </source>
</evidence>
<feature type="region of interest" description="Disordered" evidence="1">
    <location>
        <begin position="236"/>
        <end position="271"/>
    </location>
</feature>
<reference evidence="2" key="1">
    <citation type="submission" date="2024-06" db="EMBL/GenBank/DDBJ databases">
        <authorList>
            <person name="Liu X."/>
            <person name="Lenzi L."/>
            <person name="Haldenby T S."/>
            <person name="Uol C."/>
        </authorList>
    </citation>
    <scope>NUCLEOTIDE SEQUENCE</scope>
</reference>
<comment type="caution">
    <text evidence="2">The sequence shown here is derived from an EMBL/GenBank/DDBJ whole genome shotgun (WGS) entry which is preliminary data.</text>
</comment>
<protein>
    <recommendedName>
        <fullName evidence="4">RAB6A-GEF complex partner protein 2</fullName>
    </recommendedName>
</protein>
<evidence type="ECO:0000256" key="1">
    <source>
        <dbReference type="SAM" id="MobiDB-lite"/>
    </source>
</evidence>
<accession>A0AAV2TRX7</accession>
<proteinExistence type="predicted"/>
<sequence>MALHPTFSIPHTPSCLFVKRYCSMPSSPECVLQAQLFKPSVFLAGSVVECTVSIRSKVQNPNDSKCCDITGLVGRVVGLYKLDTKALLKQKLDSPACLELESNNSAECDELWFDAQSLFDSAIESNNLLYSAAMQLKSKQPTNPSVYPVLLSVRLPATLLPSVRGKLVKIAYKLLIAVQVKIPKSSSPKGYLLQLPFRVLPAPCMYYSLRLPERNSADISFEESASGELQNNPFWISDSSEGESSNTERTAESRLSGLMRPSSACSNSRQGDVPQSLCSRETETVFDLFQYVPHSPPYNSLGFSRSLVATQPSTFVISCSRGSVGRLCFLRTLFRLEDSIRGYFDFEGSDVPCLSFTMSLQSEERYVPHPGEDSSFVSEKLPTPFISQQLNEKGEPQNTMLGIDKGHGCFTSWSEVEYSCLGKRLLPFSFPIPSNVTPQFHASVGRFSIDFRWHLHLKFCLALESPSHALSSTTLFSVPSSNAHSDPHEWSPPDDVKIERLTWDLPIQLVSSNPNVISYPNSVVSQPLYVC</sequence>